<evidence type="ECO:0000313" key="1">
    <source>
        <dbReference type="EMBL" id="ESK40247.1"/>
    </source>
</evidence>
<evidence type="ECO:0000313" key="2">
    <source>
        <dbReference type="Proteomes" id="UP000023785"/>
    </source>
</evidence>
<dbReference type="STRING" id="1392540.P256_00694"/>
<dbReference type="HOGENOM" id="CLU_2581761_0_0_6"/>
<dbReference type="AlphaFoldDB" id="V2TRP3"/>
<sequence>MTYLSAFASGVISAFDMFPQKKNYKARVLRARETSPGNAYSVVSVQQESVHAVVAFQQESFQTLLTKNLSSELKNQYGKR</sequence>
<keyword evidence="2" id="KW-1185">Reference proteome</keyword>
<accession>V2TRP3</accession>
<proteinExistence type="predicted"/>
<name>V2TRP3_9GAMM</name>
<comment type="caution">
    <text evidence="1">The sequence shown here is derived from an EMBL/GenBank/DDBJ whole genome shotgun (WGS) entry which is preliminary data.</text>
</comment>
<dbReference type="RefSeq" id="WP_023272288.1">
    <property type="nucleotide sequence ID" value="NZ_KI530712.1"/>
</dbReference>
<dbReference type="Proteomes" id="UP000023785">
    <property type="component" value="Unassembled WGS sequence"/>
</dbReference>
<protein>
    <submittedName>
        <fullName evidence="1">Uncharacterized protein</fullName>
    </submittedName>
</protein>
<reference evidence="1 2" key="1">
    <citation type="submission" date="2013-10" db="EMBL/GenBank/DDBJ databases">
        <title>The Genome Sequence of Acinetobacter nectaris CIP 110549.</title>
        <authorList>
            <consortium name="The Broad Institute Genomics Platform"/>
            <consortium name="The Broad Institute Genome Sequencing Center for Infectious Disease"/>
            <person name="Cerqueira G."/>
            <person name="Feldgarden M."/>
            <person name="Courvalin P."/>
            <person name="Grillot-Courvalin C."/>
            <person name="Clermont D."/>
            <person name="Rocha E."/>
            <person name="Yoon E.-J."/>
            <person name="Nemec A."/>
            <person name="Young S.K."/>
            <person name="Zeng Q."/>
            <person name="Gargeya S."/>
            <person name="Fitzgerald M."/>
            <person name="Abouelleil A."/>
            <person name="Alvarado L."/>
            <person name="Berlin A.M."/>
            <person name="Chapman S.B."/>
            <person name="Gainer-Dewar J."/>
            <person name="Goldberg J."/>
            <person name="Gnerre S."/>
            <person name="Griggs A."/>
            <person name="Gujja S."/>
            <person name="Hansen M."/>
            <person name="Howarth C."/>
            <person name="Imamovic A."/>
            <person name="Ireland A."/>
            <person name="Larimer J."/>
            <person name="McCowan C."/>
            <person name="Murphy C."/>
            <person name="Pearson M."/>
            <person name="Poon T.W."/>
            <person name="Priest M."/>
            <person name="Roberts A."/>
            <person name="Saif S."/>
            <person name="Shea T."/>
            <person name="Sykes S."/>
            <person name="Wortman J."/>
            <person name="Nusbaum C."/>
            <person name="Birren B."/>
        </authorList>
    </citation>
    <scope>NUCLEOTIDE SEQUENCE [LARGE SCALE GENOMIC DNA]</scope>
    <source>
        <strain evidence="1 2">CIP 110549</strain>
    </source>
</reference>
<organism evidence="1 2">
    <name type="scientific">Acinetobacter nectaris CIP 110549</name>
    <dbReference type="NCBI Taxonomy" id="1392540"/>
    <lineage>
        <taxon>Bacteria</taxon>
        <taxon>Pseudomonadati</taxon>
        <taxon>Pseudomonadota</taxon>
        <taxon>Gammaproteobacteria</taxon>
        <taxon>Moraxellales</taxon>
        <taxon>Moraxellaceae</taxon>
        <taxon>Acinetobacter</taxon>
    </lineage>
</organism>
<dbReference type="EMBL" id="AYER01000003">
    <property type="protein sequence ID" value="ESK40247.1"/>
    <property type="molecule type" value="Genomic_DNA"/>
</dbReference>
<dbReference type="PATRIC" id="fig|1392540.3.peg.675"/>
<gene>
    <name evidence="1" type="ORF">P256_00694</name>
</gene>